<accession>A0A9P6Q541</accession>
<sequence length="477" mass="54858">MTTPTQSVFDIPELLVCICQYLTQHDMAQCVATSKSFARVFEPFLYQHFYNDSRETFDSSGLIRNLHHLETAEMYLETAGMNPETVDMCLGDKLSYLTSIIHGLLKPEEWPVEFKSGLPETTALSKGSPICTNLKRLDDRELECALQEALAAKSANGTITNKITSLQLPDSDQGYPKSFLLPILQSELLDLKQFTIPLIVNDYYDELKTVLRKHCPKLKYLDCPFSPDPAQMDYNTMTNIAFFEVCTGLVRFCGTEFEDRNYCNDSRGMVRALVRHQSETLEEIEFLDCHAVRSKDLQAILASCKRLRKLKVITPSDSCGTLELEDIVTGEWVCRGLKSLWLVVASRVDRARKYEAVAKLAYGQIGRMLELETLILAVDHSDFWTNHPDSYKADLTLAKGWLGELMRLKRLRYFGMRDDFWSRMGQAEVEFMHEEWPKLDTIVFGVHPSLVVDLPHWKWLKQKRPLLRYIHQDSHCE</sequence>
<name>A0A9P6Q541_9FUNG</name>
<dbReference type="Proteomes" id="UP000726737">
    <property type="component" value="Unassembled WGS sequence"/>
</dbReference>
<dbReference type="Gene3D" id="3.80.10.10">
    <property type="entry name" value="Ribonuclease Inhibitor"/>
    <property type="match status" value="1"/>
</dbReference>
<dbReference type="EMBL" id="JAAAJA010000175">
    <property type="protein sequence ID" value="KAG0259770.1"/>
    <property type="molecule type" value="Genomic_DNA"/>
</dbReference>
<gene>
    <name evidence="1" type="ORF">BG011_002381</name>
</gene>
<dbReference type="OrthoDB" id="2405020at2759"/>
<protein>
    <recommendedName>
        <fullName evidence="3">F-box domain-containing protein</fullName>
    </recommendedName>
</protein>
<evidence type="ECO:0000313" key="1">
    <source>
        <dbReference type="EMBL" id="KAG0259770.1"/>
    </source>
</evidence>
<evidence type="ECO:0008006" key="3">
    <source>
        <dbReference type="Google" id="ProtNLM"/>
    </source>
</evidence>
<comment type="caution">
    <text evidence="1">The sequence shown here is derived from an EMBL/GenBank/DDBJ whole genome shotgun (WGS) entry which is preliminary data.</text>
</comment>
<reference evidence="1" key="1">
    <citation type="journal article" date="2020" name="Fungal Divers.">
        <title>Resolving the Mortierellaceae phylogeny through synthesis of multi-gene phylogenetics and phylogenomics.</title>
        <authorList>
            <person name="Vandepol N."/>
            <person name="Liber J."/>
            <person name="Desiro A."/>
            <person name="Na H."/>
            <person name="Kennedy M."/>
            <person name="Barry K."/>
            <person name="Grigoriev I.V."/>
            <person name="Miller A.N."/>
            <person name="O'Donnell K."/>
            <person name="Stajich J.E."/>
            <person name="Bonito G."/>
        </authorList>
    </citation>
    <scope>NUCLEOTIDE SEQUENCE</scope>
    <source>
        <strain evidence="1">KOD948</strain>
    </source>
</reference>
<dbReference type="InterPro" id="IPR032675">
    <property type="entry name" value="LRR_dom_sf"/>
</dbReference>
<keyword evidence="2" id="KW-1185">Reference proteome</keyword>
<dbReference type="AlphaFoldDB" id="A0A9P6Q541"/>
<evidence type="ECO:0000313" key="2">
    <source>
        <dbReference type="Proteomes" id="UP000726737"/>
    </source>
</evidence>
<organism evidence="1 2">
    <name type="scientific">Mortierella polycephala</name>
    <dbReference type="NCBI Taxonomy" id="41804"/>
    <lineage>
        <taxon>Eukaryota</taxon>
        <taxon>Fungi</taxon>
        <taxon>Fungi incertae sedis</taxon>
        <taxon>Mucoromycota</taxon>
        <taxon>Mortierellomycotina</taxon>
        <taxon>Mortierellomycetes</taxon>
        <taxon>Mortierellales</taxon>
        <taxon>Mortierellaceae</taxon>
        <taxon>Mortierella</taxon>
    </lineage>
</organism>
<proteinExistence type="predicted"/>